<dbReference type="EMBL" id="AVOT02003278">
    <property type="protein sequence ID" value="MBW0473040.1"/>
    <property type="molecule type" value="Genomic_DNA"/>
</dbReference>
<dbReference type="AlphaFoldDB" id="A0A9Q3BYK3"/>
<dbReference type="Proteomes" id="UP000765509">
    <property type="component" value="Unassembled WGS sequence"/>
</dbReference>
<protein>
    <recommendedName>
        <fullName evidence="3">Retrotransposon gag domain-containing protein</fullName>
    </recommendedName>
</protein>
<proteinExistence type="predicted"/>
<name>A0A9Q3BYK3_9BASI</name>
<keyword evidence="2" id="KW-1185">Reference proteome</keyword>
<evidence type="ECO:0008006" key="3">
    <source>
        <dbReference type="Google" id="ProtNLM"/>
    </source>
</evidence>
<sequence length="199" mass="23504">MEDISILNINYQLRILKDHVLEITKNTNQFATHLAKSDSERQELKNEIIANVEQIHKNYEPHMPRHSPPLTEEKLSVKGSLTPFLGDNDISAKDVPKLENWPTFSGEGEYNHIDFIKTIDMLKEYFHIPDEILVGNLHCLFTKTAKKWYYNMRPDHGKHDWSWWKSEVITKWANNSWRFKMENTFESATFNSEKDKPLT</sequence>
<comment type="caution">
    <text evidence="1">The sequence shown here is derived from an EMBL/GenBank/DDBJ whole genome shotgun (WGS) entry which is preliminary data.</text>
</comment>
<organism evidence="1 2">
    <name type="scientific">Austropuccinia psidii MF-1</name>
    <dbReference type="NCBI Taxonomy" id="1389203"/>
    <lineage>
        <taxon>Eukaryota</taxon>
        <taxon>Fungi</taxon>
        <taxon>Dikarya</taxon>
        <taxon>Basidiomycota</taxon>
        <taxon>Pucciniomycotina</taxon>
        <taxon>Pucciniomycetes</taxon>
        <taxon>Pucciniales</taxon>
        <taxon>Sphaerophragmiaceae</taxon>
        <taxon>Austropuccinia</taxon>
    </lineage>
</organism>
<accession>A0A9Q3BYK3</accession>
<evidence type="ECO:0000313" key="1">
    <source>
        <dbReference type="EMBL" id="MBW0473040.1"/>
    </source>
</evidence>
<reference evidence="1" key="1">
    <citation type="submission" date="2021-03" db="EMBL/GenBank/DDBJ databases">
        <title>Draft genome sequence of rust myrtle Austropuccinia psidii MF-1, a brazilian biotype.</title>
        <authorList>
            <person name="Quecine M.C."/>
            <person name="Pachon D.M.R."/>
            <person name="Bonatelli M.L."/>
            <person name="Correr F.H."/>
            <person name="Franceschini L.M."/>
            <person name="Leite T.F."/>
            <person name="Margarido G.R.A."/>
            <person name="Almeida C.A."/>
            <person name="Ferrarezi J.A."/>
            <person name="Labate C.A."/>
        </authorList>
    </citation>
    <scope>NUCLEOTIDE SEQUENCE</scope>
    <source>
        <strain evidence="1">MF-1</strain>
    </source>
</reference>
<gene>
    <name evidence="1" type="ORF">O181_012755</name>
</gene>
<evidence type="ECO:0000313" key="2">
    <source>
        <dbReference type="Proteomes" id="UP000765509"/>
    </source>
</evidence>